<dbReference type="AlphaFoldDB" id="A0A151AJD8"/>
<dbReference type="RefSeq" id="WP_066378754.1">
    <property type="nucleotide sequence ID" value="NZ_LTAZ01000001.1"/>
</dbReference>
<dbReference type="Gene3D" id="3.40.50.620">
    <property type="entry name" value="HUPs"/>
    <property type="match status" value="1"/>
</dbReference>
<comment type="caution">
    <text evidence="1">The sequence shown here is derived from an EMBL/GenBank/DDBJ whole genome shotgun (WGS) entry which is preliminary data.</text>
</comment>
<dbReference type="OrthoDB" id="297261at2157"/>
<dbReference type="InterPro" id="IPR014729">
    <property type="entry name" value="Rossmann-like_a/b/a_fold"/>
</dbReference>
<reference evidence="1 2" key="1">
    <citation type="submission" date="2016-02" db="EMBL/GenBank/DDBJ databases">
        <title>Genome sequence of Halalkalicoccus paucihalophilus DSM 24557.</title>
        <authorList>
            <person name="Poehlein A."/>
            <person name="Daniel R."/>
        </authorList>
    </citation>
    <scope>NUCLEOTIDE SEQUENCE [LARGE SCALE GENOMIC DNA]</scope>
    <source>
        <strain evidence="1 2">DSM 24557</strain>
    </source>
</reference>
<dbReference type="Proteomes" id="UP000075321">
    <property type="component" value="Unassembled WGS sequence"/>
</dbReference>
<keyword evidence="2" id="KW-1185">Reference proteome</keyword>
<dbReference type="PATRIC" id="fig|1008153.3.peg.356"/>
<evidence type="ECO:0000313" key="1">
    <source>
        <dbReference type="EMBL" id="KYH27685.1"/>
    </source>
</evidence>
<dbReference type="EMBL" id="LTAZ01000001">
    <property type="protein sequence ID" value="KYH27685.1"/>
    <property type="molecule type" value="Genomic_DNA"/>
</dbReference>
<evidence type="ECO:0008006" key="3">
    <source>
        <dbReference type="Google" id="ProtNLM"/>
    </source>
</evidence>
<evidence type="ECO:0000313" key="2">
    <source>
        <dbReference type="Proteomes" id="UP000075321"/>
    </source>
</evidence>
<sequence length="580" mass="64832">MMHKELFGVFGDADAFADACDEGAFDRVCSADSLTVGIRDPDLNAPHRSATYEDDSGCCVIWGEIYTPDGIDWPARWLLERHREHGRTALTALNGSYLVAVADGTEAAVYTDPIRSWECFYTDAGGPSGPRTFGTDAAHVCRARRELSLDPDSLLELAHISVVLDDRTLFEEVSRTPFDGVLYPDSTDRLDRFVYRPREFNYADELAERLERALSRRADLRGTKGLLLGAGYDSRTLLAGIPDIECCYTVGTADSSEVRVAKKLADQYGATHRTLGIDGSYFRTDIDTIRYTNGIGESIHIHQRGVEEIADADVIYHGWAIDSLLKEFFVQKKRIGAFGKSVKLSGLPEEPDAIDFLTDRKLGIMPESADLLADCQSVSEVTGAETLIEDRLERELECCRERCTSEHDLPSVFGIKNLPSKSFRTHLADQFTESFVCADSELLEWHLSTPPEHRSTETFLDAIQQLDPAVLRYRPPDRPRTSSILNQIEGFCRRNLPLPLSPFDSPWPDRRSLYREYDLDRTLLPDSPGLHSCSVRLKLRIHDVETWLASVAGEGAITPEEAVCPPDSRVLVPAEWTATH</sequence>
<organism evidence="1 2">
    <name type="scientific">Halalkalicoccus paucihalophilus</name>
    <dbReference type="NCBI Taxonomy" id="1008153"/>
    <lineage>
        <taxon>Archaea</taxon>
        <taxon>Methanobacteriati</taxon>
        <taxon>Methanobacteriota</taxon>
        <taxon>Stenosarchaea group</taxon>
        <taxon>Halobacteria</taxon>
        <taxon>Halobacteriales</taxon>
        <taxon>Halococcaceae</taxon>
        <taxon>Halalkalicoccus</taxon>
    </lineage>
</organism>
<gene>
    <name evidence="1" type="ORF">HAPAU_03530</name>
</gene>
<protein>
    <recommendedName>
        <fullName evidence="3">Asparagine synthetase domain-containing protein</fullName>
    </recommendedName>
</protein>
<dbReference type="SUPFAM" id="SSF52402">
    <property type="entry name" value="Adenine nucleotide alpha hydrolases-like"/>
    <property type="match status" value="1"/>
</dbReference>
<name>A0A151AJD8_9EURY</name>
<accession>A0A151AJD8</accession>
<proteinExistence type="predicted"/>